<sequence length="270" mass="29172">MGCDTRDYLRYAIAAATLALTACSAVNSQPVTQAYTSGDGQKAGVYYLPKHLLNVKLYGDKTSQRIVVASTPVQDRRLALETGLALSPLSDDDITVDYENGLLKSVSATLTDRTADILVEVAKLVVRLRDTPISQPLLKDISFDPFSYRDAMAVNASLSQHNSCVEVEVAPGLWSPGCGKHSLGTTYVQGAMVDTTLPPRAAPGIYYRRPASLMVHVVEKGVTTQLVPHAFANGSPMFRIDIRRTLFVARATTITFVDGALTQVKVNKPS</sequence>
<gene>
    <name evidence="2" type="ORF">J1C56_18185</name>
</gene>
<dbReference type="EMBL" id="JAFLWW010000005">
    <property type="protein sequence ID" value="MBT1157526.1"/>
    <property type="molecule type" value="Genomic_DNA"/>
</dbReference>
<organism evidence="2 3">
    <name type="scientific">Aminobacter anthyllidis</name>
    <dbReference type="NCBI Taxonomy" id="1035067"/>
    <lineage>
        <taxon>Bacteria</taxon>
        <taxon>Pseudomonadati</taxon>
        <taxon>Pseudomonadota</taxon>
        <taxon>Alphaproteobacteria</taxon>
        <taxon>Hyphomicrobiales</taxon>
        <taxon>Phyllobacteriaceae</taxon>
        <taxon>Aminobacter</taxon>
    </lineage>
</organism>
<proteinExistence type="predicted"/>
<feature type="chain" id="PRO_5040926886" description="DUF3108 domain-containing protein" evidence="1">
    <location>
        <begin position="25"/>
        <end position="270"/>
    </location>
</feature>
<dbReference type="Proteomes" id="UP001138921">
    <property type="component" value="Unassembled WGS sequence"/>
</dbReference>
<dbReference type="AlphaFoldDB" id="A0A9X1ADD6"/>
<evidence type="ECO:0000256" key="1">
    <source>
        <dbReference type="SAM" id="SignalP"/>
    </source>
</evidence>
<comment type="caution">
    <text evidence="2">The sequence shown here is derived from an EMBL/GenBank/DDBJ whole genome shotgun (WGS) entry which is preliminary data.</text>
</comment>
<keyword evidence="1" id="KW-0732">Signal</keyword>
<reference evidence="2" key="1">
    <citation type="journal article" date="2021" name="Microorganisms">
        <title>Phylogenomic Reconstruction and Metabolic Potential of the Genus Aminobacter.</title>
        <authorList>
            <person name="Artuso I."/>
            <person name="Turrini P."/>
            <person name="Pirolo M."/>
            <person name="Lugli G.A."/>
            <person name="Ventura M."/>
            <person name="Visca P."/>
        </authorList>
    </citation>
    <scope>NUCLEOTIDE SEQUENCE</scope>
    <source>
        <strain evidence="2">LMG 26462</strain>
    </source>
</reference>
<reference evidence="2" key="2">
    <citation type="submission" date="2021-03" db="EMBL/GenBank/DDBJ databases">
        <authorList>
            <person name="Artuso I."/>
            <person name="Turrini P."/>
            <person name="Pirolo M."/>
            <person name="Lugli G.A."/>
            <person name="Ventura M."/>
            <person name="Visca P."/>
        </authorList>
    </citation>
    <scope>NUCLEOTIDE SEQUENCE</scope>
    <source>
        <strain evidence="2">LMG 26462</strain>
    </source>
</reference>
<evidence type="ECO:0000313" key="3">
    <source>
        <dbReference type="Proteomes" id="UP001138921"/>
    </source>
</evidence>
<feature type="signal peptide" evidence="1">
    <location>
        <begin position="1"/>
        <end position="24"/>
    </location>
</feature>
<dbReference type="PROSITE" id="PS51257">
    <property type="entry name" value="PROKAR_LIPOPROTEIN"/>
    <property type="match status" value="1"/>
</dbReference>
<keyword evidence="3" id="KW-1185">Reference proteome</keyword>
<evidence type="ECO:0008006" key="4">
    <source>
        <dbReference type="Google" id="ProtNLM"/>
    </source>
</evidence>
<evidence type="ECO:0000313" key="2">
    <source>
        <dbReference type="EMBL" id="MBT1157526.1"/>
    </source>
</evidence>
<protein>
    <recommendedName>
        <fullName evidence="4">DUF3108 domain-containing protein</fullName>
    </recommendedName>
</protein>
<dbReference type="RefSeq" id="WP_214391474.1">
    <property type="nucleotide sequence ID" value="NZ_JAFLWW010000005.1"/>
</dbReference>
<name>A0A9X1ADD6_9HYPH</name>
<accession>A0A9X1ADD6</accession>